<accession>A0A9K3L2X5</accession>
<feature type="domain" description="DUF306" evidence="2">
    <location>
        <begin position="78"/>
        <end position="150"/>
    </location>
</feature>
<comment type="caution">
    <text evidence="3">The sequence shown here is derived from an EMBL/GenBank/DDBJ whole genome shotgun (WGS) entry which is preliminary data.</text>
</comment>
<evidence type="ECO:0000313" key="4">
    <source>
        <dbReference type="Proteomes" id="UP000693970"/>
    </source>
</evidence>
<evidence type="ECO:0000256" key="1">
    <source>
        <dbReference type="SAM" id="SignalP"/>
    </source>
</evidence>
<name>A0A9K3L2X5_9STRA</name>
<feature type="signal peptide" evidence="1">
    <location>
        <begin position="1"/>
        <end position="23"/>
    </location>
</feature>
<feature type="chain" id="PRO_5039935074" evidence="1">
    <location>
        <begin position="24"/>
        <end position="158"/>
    </location>
</feature>
<evidence type="ECO:0000259" key="2">
    <source>
        <dbReference type="Pfam" id="PF03724"/>
    </source>
</evidence>
<dbReference type="Pfam" id="PF03724">
    <property type="entry name" value="META"/>
    <property type="match status" value="1"/>
</dbReference>
<dbReference type="AlphaFoldDB" id="A0A9K3L2X5"/>
<reference evidence="3" key="2">
    <citation type="submission" date="2021-04" db="EMBL/GenBank/DDBJ databases">
        <authorList>
            <person name="Podell S."/>
        </authorList>
    </citation>
    <scope>NUCLEOTIDE SEQUENCE</scope>
    <source>
        <strain evidence="3">Hildebrandi</strain>
    </source>
</reference>
<proteinExistence type="predicted"/>
<dbReference type="Proteomes" id="UP000693970">
    <property type="component" value="Unassembled WGS sequence"/>
</dbReference>
<keyword evidence="1" id="KW-0732">Signal</keyword>
<dbReference type="InterPro" id="IPR005184">
    <property type="entry name" value="DUF306_Meta_HslJ"/>
</dbReference>
<reference evidence="3" key="1">
    <citation type="journal article" date="2021" name="Sci. Rep.">
        <title>Diploid genomic architecture of Nitzschia inconspicua, an elite biomass production diatom.</title>
        <authorList>
            <person name="Oliver A."/>
            <person name="Podell S."/>
            <person name="Pinowska A."/>
            <person name="Traller J.C."/>
            <person name="Smith S.R."/>
            <person name="McClure R."/>
            <person name="Beliaev A."/>
            <person name="Bohutskyi P."/>
            <person name="Hill E.A."/>
            <person name="Rabines A."/>
            <person name="Zheng H."/>
            <person name="Allen L.Z."/>
            <person name="Kuo A."/>
            <person name="Grigoriev I.V."/>
            <person name="Allen A.E."/>
            <person name="Hazlebeck D."/>
            <person name="Allen E.E."/>
        </authorList>
    </citation>
    <scope>NUCLEOTIDE SEQUENCE</scope>
    <source>
        <strain evidence="3">Hildebrandi</strain>
    </source>
</reference>
<organism evidence="3 4">
    <name type="scientific">Nitzschia inconspicua</name>
    <dbReference type="NCBI Taxonomy" id="303405"/>
    <lineage>
        <taxon>Eukaryota</taxon>
        <taxon>Sar</taxon>
        <taxon>Stramenopiles</taxon>
        <taxon>Ochrophyta</taxon>
        <taxon>Bacillariophyta</taxon>
        <taxon>Bacillariophyceae</taxon>
        <taxon>Bacillariophycidae</taxon>
        <taxon>Bacillariales</taxon>
        <taxon>Bacillariaceae</taxon>
        <taxon>Nitzschia</taxon>
    </lineage>
</organism>
<evidence type="ECO:0000313" key="3">
    <source>
        <dbReference type="EMBL" id="KAG7353751.1"/>
    </source>
</evidence>
<gene>
    <name evidence="3" type="ORF">IV203_003106</name>
</gene>
<protein>
    <submittedName>
        <fullName evidence="3">MetA domain containing protein</fullName>
    </submittedName>
</protein>
<dbReference type="EMBL" id="JAGRRH010000016">
    <property type="protein sequence ID" value="KAG7353751.1"/>
    <property type="molecule type" value="Genomic_DNA"/>
</dbReference>
<sequence>MVSAGCFKLLAIVLVATIMSVSADISKFTGEWKILEAYDSVDSTIPRELPTSVGHSLVFKVTLSDNNPSDTLNLGCKVGNSLRTSVKITAEQDDSASVEVGPIMSTMMMPPEDQYEFEMYLNGALPKMTTMTLGNDGQELLMTGEAKVVLQLIDTSVV</sequence>
<keyword evidence="4" id="KW-1185">Reference proteome</keyword>